<dbReference type="Pfam" id="PF02163">
    <property type="entry name" value="Peptidase_M50"/>
    <property type="match status" value="1"/>
</dbReference>
<dbReference type="GO" id="GO:0046872">
    <property type="term" value="F:metal ion binding"/>
    <property type="evidence" value="ECO:0007669"/>
    <property type="project" value="UniProtKB-KW"/>
</dbReference>
<dbReference type="GO" id="GO:0006508">
    <property type="term" value="P:proteolysis"/>
    <property type="evidence" value="ECO:0007669"/>
    <property type="project" value="UniProtKB-KW"/>
</dbReference>
<dbReference type="RefSeq" id="WP_171160939.1">
    <property type="nucleotide sequence ID" value="NZ_CP053073.1"/>
</dbReference>
<dbReference type="FunCoup" id="A0A6M4H668">
    <property type="interactions" value="467"/>
</dbReference>
<dbReference type="InterPro" id="IPR008915">
    <property type="entry name" value="Peptidase_M50"/>
</dbReference>
<keyword evidence="8 11" id="KW-1133">Transmembrane helix</keyword>
<evidence type="ECO:0000256" key="9">
    <source>
        <dbReference type="ARBA" id="ARBA00023049"/>
    </source>
</evidence>
<dbReference type="InterPro" id="IPR004387">
    <property type="entry name" value="Pept_M50_Zn"/>
</dbReference>
<evidence type="ECO:0000256" key="3">
    <source>
        <dbReference type="ARBA" id="ARBA00007931"/>
    </source>
</evidence>
<gene>
    <name evidence="13" type="primary">rseP</name>
    <name evidence="13" type="ORF">DSM104440_00946</name>
</gene>
<dbReference type="EC" id="3.4.24.-" evidence="11"/>
<sequence>MTTAFVTIIAFLVTVGVLVVVHEYGHYLAARLMGVKILRFSVGFGKTLWKRELGPDRTEWVLAAIPLGGYVKMLDEREVDVPAHEIPRAFNQKSVAARIFIVLAGPAANFLLAFVLYWALFIAGMPGIKPVLGDALPNTAAAQAGFKSGDTVRAIGDEPVYTWIDVRWYLLKEAVRRGTVTVQVEGPDGSSRGVRSLDLGGLTADDLDQDFLVKLGLRPYQPQVSATIGRVVKGGAAERAGLREGDRIVGIDGRKVDTWIAFTTEVRASAGKTLRLEVERGAHRFELTAVPEAVGEGAARAGRLGVEAGPELKREYDRMTTTVRYGPVESATRAVAKVWDLSVFSLKMLGRMIVGDVSWKNLSGPITIADYAGQSAQLGWISFLGFLALVSVSLGVLNLLPIPLLDGGHLVYYLAEIAKGSPVSERTMEIGQRVGIAVLLGLTFFAFYNDLNRLFFG</sequence>
<dbReference type="PANTHER" id="PTHR42837">
    <property type="entry name" value="REGULATOR OF SIGMA-E PROTEASE RSEP"/>
    <property type="match status" value="1"/>
</dbReference>
<dbReference type="EMBL" id="CP053073">
    <property type="protein sequence ID" value="QJR14153.1"/>
    <property type="molecule type" value="Genomic_DNA"/>
</dbReference>
<keyword evidence="11" id="KW-0479">Metal-binding</keyword>
<dbReference type="PANTHER" id="PTHR42837:SF2">
    <property type="entry name" value="MEMBRANE METALLOPROTEASE ARASP2, CHLOROPLASTIC-RELATED"/>
    <property type="match status" value="1"/>
</dbReference>
<feature type="transmembrane region" description="Helical" evidence="11">
    <location>
        <begin position="378"/>
        <end position="400"/>
    </location>
</feature>
<dbReference type="CDD" id="cd06163">
    <property type="entry name" value="S2P-M50_PDZ_RseP-like"/>
    <property type="match status" value="1"/>
</dbReference>
<feature type="transmembrane region" description="Helical" evidence="11">
    <location>
        <begin position="95"/>
        <end position="120"/>
    </location>
</feature>
<dbReference type="NCBIfam" id="TIGR00054">
    <property type="entry name" value="RIP metalloprotease RseP"/>
    <property type="match status" value="1"/>
</dbReference>
<dbReference type="SUPFAM" id="SSF50156">
    <property type="entry name" value="PDZ domain-like"/>
    <property type="match status" value="2"/>
</dbReference>
<evidence type="ECO:0000256" key="10">
    <source>
        <dbReference type="ARBA" id="ARBA00023136"/>
    </source>
</evidence>
<dbReference type="InterPro" id="IPR036034">
    <property type="entry name" value="PDZ_sf"/>
</dbReference>
<organism evidence="13 14">
    <name type="scientific">Usitatibacter palustris</name>
    <dbReference type="NCBI Taxonomy" id="2732487"/>
    <lineage>
        <taxon>Bacteria</taxon>
        <taxon>Pseudomonadati</taxon>
        <taxon>Pseudomonadota</taxon>
        <taxon>Betaproteobacteria</taxon>
        <taxon>Nitrosomonadales</taxon>
        <taxon>Usitatibacteraceae</taxon>
        <taxon>Usitatibacter</taxon>
    </lineage>
</organism>
<proteinExistence type="inferred from homology"/>
<keyword evidence="14" id="KW-1185">Reference proteome</keyword>
<evidence type="ECO:0000256" key="1">
    <source>
        <dbReference type="ARBA" id="ARBA00001947"/>
    </source>
</evidence>
<dbReference type="SMART" id="SM00228">
    <property type="entry name" value="PDZ"/>
    <property type="match status" value="2"/>
</dbReference>
<dbReference type="GO" id="GO:0016020">
    <property type="term" value="C:membrane"/>
    <property type="evidence" value="ECO:0007669"/>
    <property type="project" value="UniProtKB-SubCell"/>
</dbReference>
<accession>A0A6M4H668</accession>
<keyword evidence="5 11" id="KW-0812">Transmembrane</keyword>
<evidence type="ECO:0000256" key="5">
    <source>
        <dbReference type="ARBA" id="ARBA00022692"/>
    </source>
</evidence>
<evidence type="ECO:0000256" key="4">
    <source>
        <dbReference type="ARBA" id="ARBA00022670"/>
    </source>
</evidence>
<dbReference type="GO" id="GO:0004222">
    <property type="term" value="F:metalloendopeptidase activity"/>
    <property type="evidence" value="ECO:0007669"/>
    <property type="project" value="InterPro"/>
</dbReference>
<dbReference type="Proteomes" id="UP000503096">
    <property type="component" value="Chromosome"/>
</dbReference>
<comment type="subcellular location">
    <subcellularLocation>
        <location evidence="2">Membrane</location>
        <topology evidence="2">Multi-pass membrane protein</topology>
    </subcellularLocation>
</comment>
<evidence type="ECO:0000256" key="7">
    <source>
        <dbReference type="ARBA" id="ARBA00022833"/>
    </source>
</evidence>
<keyword evidence="10 11" id="KW-0472">Membrane</keyword>
<evidence type="ECO:0000259" key="12">
    <source>
        <dbReference type="PROSITE" id="PS50106"/>
    </source>
</evidence>
<dbReference type="InterPro" id="IPR001478">
    <property type="entry name" value="PDZ"/>
</dbReference>
<keyword evidence="6 11" id="KW-0378">Hydrolase</keyword>
<keyword evidence="7 11" id="KW-0862">Zinc</keyword>
<dbReference type="InParanoid" id="A0A6M4H668"/>
<dbReference type="PROSITE" id="PS50106">
    <property type="entry name" value="PDZ"/>
    <property type="match status" value="1"/>
</dbReference>
<reference evidence="13 14" key="1">
    <citation type="submission" date="2020-04" db="EMBL/GenBank/DDBJ databases">
        <title>Usitatibacter rugosus gen. nov., sp. nov. and Usitatibacter palustris sp. nov., novel members of Usitatibacteraceae fam. nov. within the order Nitrosomonadales isolated from soil.</title>
        <authorList>
            <person name="Huber K.J."/>
            <person name="Neumann-Schaal M."/>
            <person name="Geppert A."/>
            <person name="Luckner M."/>
            <person name="Wanner G."/>
            <person name="Overmann J."/>
        </authorList>
    </citation>
    <scope>NUCLEOTIDE SEQUENCE [LARGE SCALE GENOMIC DNA]</scope>
    <source>
        <strain evidence="13 14">Swamp67</strain>
    </source>
</reference>
<name>A0A6M4H668_9PROT</name>
<comment type="similarity">
    <text evidence="3 11">Belongs to the peptidase M50B family.</text>
</comment>
<evidence type="ECO:0000256" key="6">
    <source>
        <dbReference type="ARBA" id="ARBA00022801"/>
    </source>
</evidence>
<dbReference type="InterPro" id="IPR041489">
    <property type="entry name" value="PDZ_6"/>
</dbReference>
<evidence type="ECO:0000313" key="14">
    <source>
        <dbReference type="Proteomes" id="UP000503096"/>
    </source>
</evidence>
<protein>
    <recommendedName>
        <fullName evidence="11">Zinc metalloprotease</fullName>
        <ecNumber evidence="11">3.4.24.-</ecNumber>
    </recommendedName>
</protein>
<keyword evidence="4 13" id="KW-0645">Protease</keyword>
<dbReference type="CDD" id="cd23081">
    <property type="entry name" value="cpPDZ_EcRseP-like"/>
    <property type="match status" value="1"/>
</dbReference>
<keyword evidence="9 11" id="KW-0482">Metalloprotease</keyword>
<feature type="transmembrane region" description="Helical" evidence="11">
    <location>
        <begin position="430"/>
        <end position="448"/>
    </location>
</feature>
<evidence type="ECO:0000256" key="11">
    <source>
        <dbReference type="RuleBase" id="RU362031"/>
    </source>
</evidence>
<dbReference type="AlphaFoldDB" id="A0A6M4H668"/>
<evidence type="ECO:0000313" key="13">
    <source>
        <dbReference type="EMBL" id="QJR14153.1"/>
    </source>
</evidence>
<evidence type="ECO:0000256" key="2">
    <source>
        <dbReference type="ARBA" id="ARBA00004141"/>
    </source>
</evidence>
<dbReference type="Gene3D" id="2.30.42.10">
    <property type="match status" value="2"/>
</dbReference>
<dbReference type="Pfam" id="PF17820">
    <property type="entry name" value="PDZ_6"/>
    <property type="match status" value="1"/>
</dbReference>
<evidence type="ECO:0000256" key="8">
    <source>
        <dbReference type="ARBA" id="ARBA00022989"/>
    </source>
</evidence>
<feature type="domain" description="PDZ" evidence="12">
    <location>
        <begin position="228"/>
        <end position="282"/>
    </location>
</feature>
<dbReference type="KEGG" id="upl:DSM104440_00946"/>
<feature type="transmembrane region" description="Helical" evidence="11">
    <location>
        <begin position="6"/>
        <end position="29"/>
    </location>
</feature>
<comment type="cofactor">
    <cofactor evidence="1 11">
        <name>Zn(2+)</name>
        <dbReference type="ChEBI" id="CHEBI:29105"/>
    </cofactor>
</comment>